<evidence type="ECO:0000313" key="7">
    <source>
        <dbReference type="Proteomes" id="UP001162834"/>
    </source>
</evidence>
<protein>
    <recommendedName>
        <fullName evidence="1">protein acetyllysine N-acetyltransferase</fullName>
        <ecNumber evidence="1">2.3.1.286</ecNumber>
    </recommendedName>
</protein>
<keyword evidence="6" id="KW-0012">Acyltransferase</keyword>
<feature type="binding site" evidence="4">
    <location>
        <position position="146"/>
    </location>
    <ligand>
        <name>Zn(2+)</name>
        <dbReference type="ChEBI" id="CHEBI:29105"/>
    </ligand>
</feature>
<evidence type="ECO:0000256" key="4">
    <source>
        <dbReference type="PROSITE-ProRule" id="PRU00236"/>
    </source>
</evidence>
<dbReference type="AlphaFoldDB" id="A0A9E6Y0M4"/>
<dbReference type="Pfam" id="PF02146">
    <property type="entry name" value="SIR2"/>
    <property type="match status" value="1"/>
</dbReference>
<dbReference type="GO" id="GO:0046872">
    <property type="term" value="F:metal ion binding"/>
    <property type="evidence" value="ECO:0007669"/>
    <property type="project" value="UniProtKB-KW"/>
</dbReference>
<dbReference type="InterPro" id="IPR029035">
    <property type="entry name" value="DHS-like_NAD/FAD-binding_dom"/>
</dbReference>
<dbReference type="GO" id="GO:0070403">
    <property type="term" value="F:NAD+ binding"/>
    <property type="evidence" value="ECO:0007669"/>
    <property type="project" value="InterPro"/>
</dbReference>
<name>A0A9E6Y0M4_9ACTN</name>
<keyword evidence="4" id="KW-0862">Zinc</keyword>
<proteinExistence type="predicted"/>
<dbReference type="PANTHER" id="PTHR11085:SF4">
    <property type="entry name" value="NAD-DEPENDENT PROTEIN DEACYLASE"/>
    <property type="match status" value="1"/>
</dbReference>
<dbReference type="Proteomes" id="UP001162834">
    <property type="component" value="Chromosome"/>
</dbReference>
<dbReference type="PANTHER" id="PTHR11085">
    <property type="entry name" value="NAD-DEPENDENT PROTEIN DEACYLASE SIRTUIN-5, MITOCHONDRIAL-RELATED"/>
    <property type="match status" value="1"/>
</dbReference>
<organism evidence="6 7">
    <name type="scientific">Capillimicrobium parvum</name>
    <dbReference type="NCBI Taxonomy" id="2884022"/>
    <lineage>
        <taxon>Bacteria</taxon>
        <taxon>Bacillati</taxon>
        <taxon>Actinomycetota</taxon>
        <taxon>Thermoleophilia</taxon>
        <taxon>Solirubrobacterales</taxon>
        <taxon>Capillimicrobiaceae</taxon>
        <taxon>Capillimicrobium</taxon>
    </lineage>
</organism>
<dbReference type="InterPro" id="IPR050134">
    <property type="entry name" value="NAD-dep_sirtuin_deacylases"/>
</dbReference>
<evidence type="ECO:0000313" key="6">
    <source>
        <dbReference type="EMBL" id="UGS37955.1"/>
    </source>
</evidence>
<dbReference type="InterPro" id="IPR026591">
    <property type="entry name" value="Sirtuin_cat_small_dom_sf"/>
</dbReference>
<dbReference type="KEGG" id="sbae:DSM104329_04377"/>
<feature type="active site" description="Proton acceptor" evidence="4">
    <location>
        <position position="110"/>
    </location>
</feature>
<dbReference type="InterPro" id="IPR003000">
    <property type="entry name" value="Sirtuin"/>
</dbReference>
<keyword evidence="7" id="KW-1185">Reference proteome</keyword>
<dbReference type="EMBL" id="CP087164">
    <property type="protein sequence ID" value="UGS37955.1"/>
    <property type="molecule type" value="Genomic_DNA"/>
</dbReference>
<reference evidence="6" key="1">
    <citation type="journal article" date="2022" name="Int. J. Syst. Evol. Microbiol.">
        <title>Pseudomonas aegrilactucae sp. nov. and Pseudomonas morbosilactucae sp. nov., pathogens causing bacterial rot of lettuce in Japan.</title>
        <authorList>
            <person name="Sawada H."/>
            <person name="Fujikawa T."/>
            <person name="Satou M."/>
        </authorList>
    </citation>
    <scope>NUCLEOTIDE SEQUENCE</scope>
    <source>
        <strain evidence="6">0166_1</strain>
    </source>
</reference>
<dbReference type="PROSITE" id="PS50305">
    <property type="entry name" value="SIRTUIN"/>
    <property type="match status" value="1"/>
</dbReference>
<dbReference type="GO" id="GO:0017136">
    <property type="term" value="F:histone deacetylase activity, NAD-dependent"/>
    <property type="evidence" value="ECO:0007669"/>
    <property type="project" value="TreeGrafter"/>
</dbReference>
<dbReference type="EC" id="2.3.1.286" evidence="1"/>
<dbReference type="InterPro" id="IPR026590">
    <property type="entry name" value="Ssirtuin_cat_dom"/>
</dbReference>
<evidence type="ECO:0000259" key="5">
    <source>
        <dbReference type="PROSITE" id="PS50305"/>
    </source>
</evidence>
<dbReference type="Gene3D" id="3.40.50.1220">
    <property type="entry name" value="TPP-binding domain"/>
    <property type="match status" value="1"/>
</dbReference>
<dbReference type="Gene3D" id="3.30.1600.10">
    <property type="entry name" value="SIR2/SIRT2 'Small Domain"/>
    <property type="match status" value="1"/>
</dbReference>
<dbReference type="SUPFAM" id="SSF52467">
    <property type="entry name" value="DHS-like NAD/FAD-binding domain"/>
    <property type="match status" value="1"/>
</dbReference>
<dbReference type="NCBIfam" id="NF001753">
    <property type="entry name" value="PRK00481.1-3"/>
    <property type="match status" value="1"/>
</dbReference>
<keyword evidence="4" id="KW-0479">Metal-binding</keyword>
<feature type="binding site" evidence="4">
    <location>
        <position position="118"/>
    </location>
    <ligand>
        <name>Zn(2+)</name>
        <dbReference type="ChEBI" id="CHEBI:29105"/>
    </ligand>
</feature>
<feature type="binding site" evidence="4">
    <location>
        <position position="144"/>
    </location>
    <ligand>
        <name>Zn(2+)</name>
        <dbReference type="ChEBI" id="CHEBI:29105"/>
    </ligand>
</feature>
<sequence length="243" mass="25526">MLRGAGSVVALTGAGISVPSGIPDFRTPQTGLWENVNPMEVAHIDAWRRDPQRFWAFYGHRFHVLEGKEPNGAHAALAELERCGVVDAVVTQNIDVLHRKAGTRRLIEVHGTIETSSCLACGARYPLADVRERLEADAAGVPRCDCARPLKPDVVLFGEMLPEAAIAEATRLAAFADVLLCVGSSLEVWPVAGLVDVTLDAGGAVAIVTQGPTPYDDVAAVKLTGDVVSELEAVLAATGAAGS</sequence>
<keyword evidence="2 6" id="KW-0808">Transferase</keyword>
<keyword evidence="3" id="KW-0520">NAD</keyword>
<feature type="binding site" evidence="4">
    <location>
        <position position="121"/>
    </location>
    <ligand>
        <name>Zn(2+)</name>
        <dbReference type="ChEBI" id="CHEBI:29105"/>
    </ligand>
</feature>
<evidence type="ECO:0000256" key="1">
    <source>
        <dbReference type="ARBA" id="ARBA00012928"/>
    </source>
</evidence>
<evidence type="ECO:0000256" key="3">
    <source>
        <dbReference type="ARBA" id="ARBA00023027"/>
    </source>
</evidence>
<gene>
    <name evidence="6" type="primary">cobB</name>
    <name evidence="6" type="ORF">DSM104329_04377</name>
</gene>
<accession>A0A9E6Y0M4</accession>
<evidence type="ECO:0000256" key="2">
    <source>
        <dbReference type="ARBA" id="ARBA00022679"/>
    </source>
</evidence>
<feature type="domain" description="Deacetylase sirtuin-type" evidence="5">
    <location>
        <begin position="1"/>
        <end position="241"/>
    </location>
</feature>